<name>A0A4P9YCB0_ROZAC</name>
<proteinExistence type="predicted"/>
<feature type="non-terminal residue" evidence="2">
    <location>
        <position position="123"/>
    </location>
</feature>
<feature type="compositionally biased region" description="Acidic residues" evidence="1">
    <location>
        <begin position="47"/>
        <end position="63"/>
    </location>
</feature>
<dbReference type="AlphaFoldDB" id="A0A4P9YCB0"/>
<sequence>MDLVCSSILENIPNLNRRRRNIFKKLKSGNKPKNEEKNVSSDPHSDSDEEYIEDISSNDEEINDQGNHVEQGHNDIQYNLCSTINKDIPFAHHGLSQDNLRILAREVYKILADIAIAARPETT</sequence>
<evidence type="ECO:0000256" key="1">
    <source>
        <dbReference type="SAM" id="MobiDB-lite"/>
    </source>
</evidence>
<feature type="compositionally biased region" description="Basic and acidic residues" evidence="1">
    <location>
        <begin position="32"/>
        <end position="46"/>
    </location>
</feature>
<feature type="region of interest" description="Disordered" evidence="1">
    <location>
        <begin position="25"/>
        <end position="73"/>
    </location>
</feature>
<accession>A0A4P9YCB0</accession>
<dbReference type="Proteomes" id="UP000281549">
    <property type="component" value="Unassembled WGS sequence"/>
</dbReference>
<organism evidence="2 3">
    <name type="scientific">Rozella allomycis (strain CSF55)</name>
    <dbReference type="NCBI Taxonomy" id="988480"/>
    <lineage>
        <taxon>Eukaryota</taxon>
        <taxon>Fungi</taxon>
        <taxon>Fungi incertae sedis</taxon>
        <taxon>Cryptomycota</taxon>
        <taxon>Cryptomycota incertae sedis</taxon>
        <taxon>Rozella</taxon>
    </lineage>
</organism>
<protein>
    <submittedName>
        <fullName evidence="2">Uncharacterized protein</fullName>
    </submittedName>
</protein>
<reference evidence="3" key="1">
    <citation type="journal article" date="2018" name="Nat. Microbiol.">
        <title>Leveraging single-cell genomics to expand the fungal tree of life.</title>
        <authorList>
            <person name="Ahrendt S.R."/>
            <person name="Quandt C.A."/>
            <person name="Ciobanu D."/>
            <person name="Clum A."/>
            <person name="Salamov A."/>
            <person name="Andreopoulos B."/>
            <person name="Cheng J.F."/>
            <person name="Woyke T."/>
            <person name="Pelin A."/>
            <person name="Henrissat B."/>
            <person name="Reynolds N.K."/>
            <person name="Benny G.L."/>
            <person name="Smith M.E."/>
            <person name="James T.Y."/>
            <person name="Grigoriev I.V."/>
        </authorList>
    </citation>
    <scope>NUCLEOTIDE SEQUENCE [LARGE SCALE GENOMIC DNA]</scope>
    <source>
        <strain evidence="3">CSF55</strain>
    </source>
</reference>
<dbReference type="EMBL" id="ML007666">
    <property type="protein sequence ID" value="RKP15800.1"/>
    <property type="molecule type" value="Genomic_DNA"/>
</dbReference>
<gene>
    <name evidence="2" type="ORF">ROZALSC1DRAFT_26033</name>
</gene>
<feature type="compositionally biased region" description="Polar residues" evidence="1">
    <location>
        <begin position="64"/>
        <end position="73"/>
    </location>
</feature>
<evidence type="ECO:0000313" key="2">
    <source>
        <dbReference type="EMBL" id="RKP15800.1"/>
    </source>
</evidence>
<evidence type="ECO:0000313" key="3">
    <source>
        <dbReference type="Proteomes" id="UP000281549"/>
    </source>
</evidence>